<evidence type="ECO:0000313" key="4">
    <source>
        <dbReference type="EMBL" id="MBD2690705.1"/>
    </source>
</evidence>
<dbReference type="Pfam" id="PF12974">
    <property type="entry name" value="Phosphonate-bd"/>
    <property type="match status" value="1"/>
</dbReference>
<dbReference type="SUPFAM" id="SSF53850">
    <property type="entry name" value="Periplasmic binding protein-like II"/>
    <property type="match status" value="1"/>
</dbReference>
<evidence type="ECO:0000256" key="3">
    <source>
        <dbReference type="SAM" id="SignalP"/>
    </source>
</evidence>
<dbReference type="InterPro" id="IPR005770">
    <property type="entry name" value="PhnD"/>
</dbReference>
<comment type="similarity">
    <text evidence="1">Belongs to the phosphate/phosphite/phosphonate binding protein family.</text>
</comment>
<keyword evidence="5" id="KW-1185">Reference proteome</keyword>
<reference evidence="4 5" key="1">
    <citation type="journal article" date="2020" name="ISME J.">
        <title>Comparative genomics reveals insights into cyanobacterial evolution and habitat adaptation.</title>
        <authorList>
            <person name="Chen M.Y."/>
            <person name="Teng W.K."/>
            <person name="Zhao L."/>
            <person name="Hu C.X."/>
            <person name="Zhou Y.K."/>
            <person name="Han B.P."/>
            <person name="Song L.R."/>
            <person name="Shu W.S."/>
        </authorList>
    </citation>
    <scope>NUCLEOTIDE SEQUENCE [LARGE SCALE GENOMIC DNA]</scope>
    <source>
        <strain evidence="4 5">FACHB-362</strain>
    </source>
</reference>
<dbReference type="PANTHER" id="PTHR30024:SF17">
    <property type="entry name" value="SOLUTE-BINDING PROTEIN FAMILY 3_N-TERMINAL DOMAIN-CONTAINING PROTEIN"/>
    <property type="match status" value="1"/>
</dbReference>
<dbReference type="NCBIfam" id="TIGR01098">
    <property type="entry name" value="3A0109s03R"/>
    <property type="match status" value="1"/>
</dbReference>
<dbReference type="Gene3D" id="3.40.190.10">
    <property type="entry name" value="Periplasmic binding protein-like II"/>
    <property type="match status" value="2"/>
</dbReference>
<evidence type="ECO:0000313" key="5">
    <source>
        <dbReference type="Proteomes" id="UP000660381"/>
    </source>
</evidence>
<evidence type="ECO:0000256" key="2">
    <source>
        <dbReference type="ARBA" id="ARBA00022729"/>
    </source>
</evidence>
<dbReference type="PANTHER" id="PTHR30024">
    <property type="entry name" value="ALIPHATIC SULFONATES-BINDING PROTEIN-RELATED"/>
    <property type="match status" value="1"/>
</dbReference>
<feature type="chain" id="PRO_5045441608" evidence="3">
    <location>
        <begin position="24"/>
        <end position="293"/>
    </location>
</feature>
<organism evidence="4 5">
    <name type="scientific">Anabaena catenula FACHB-362</name>
    <dbReference type="NCBI Taxonomy" id="2692877"/>
    <lineage>
        <taxon>Bacteria</taxon>
        <taxon>Bacillati</taxon>
        <taxon>Cyanobacteriota</taxon>
        <taxon>Cyanophyceae</taxon>
        <taxon>Nostocales</taxon>
        <taxon>Nostocaceae</taxon>
        <taxon>Anabaena</taxon>
    </lineage>
</organism>
<protein>
    <submittedName>
        <fullName evidence="4">Phosphate/phosphite/phosphonate ABC transporter substrate-binding protein</fullName>
    </submittedName>
</protein>
<dbReference type="RefSeq" id="WP_190905263.1">
    <property type="nucleotide sequence ID" value="NZ_JACJTQ010000002.1"/>
</dbReference>
<dbReference type="Proteomes" id="UP000660381">
    <property type="component" value="Unassembled WGS sequence"/>
</dbReference>
<feature type="signal peptide" evidence="3">
    <location>
        <begin position="1"/>
        <end position="23"/>
    </location>
</feature>
<evidence type="ECO:0000256" key="1">
    <source>
        <dbReference type="ARBA" id="ARBA00007162"/>
    </source>
</evidence>
<name>A0ABR8IYQ2_9NOST</name>
<proteinExistence type="inferred from homology"/>
<gene>
    <name evidence="4" type="primary">phnD</name>
    <name evidence="4" type="ORF">H6G68_02870</name>
</gene>
<comment type="caution">
    <text evidence="4">The sequence shown here is derived from an EMBL/GenBank/DDBJ whole genome shotgun (WGS) entry which is preliminary data.</text>
</comment>
<accession>A0ABR8IYQ2</accession>
<dbReference type="EMBL" id="JACJTQ010000002">
    <property type="protein sequence ID" value="MBD2690705.1"/>
    <property type="molecule type" value="Genomic_DNA"/>
</dbReference>
<keyword evidence="2 3" id="KW-0732">Signal</keyword>
<sequence>MKRRKLLWYSLLFVFGCASEVNTADQLAVTAPKKLKFAVTDVIGLEDLQRDYGTFRATLEEVLGIPIAFFPVDNSTAAAPAMLLGQVDLVLAGPSEYLVLNARAKAIPVIAIRRINYHSLIVVRANSKIKSLAQLRGKTIAMRKVGSTSGHLSPTKLLIDAGLDPNTDLKIVMLNDQGVVALKKQEVDAWATASDRYQHILAKEGLSEQDFSIIATGPLLPSDVFVISNQMAANFVEKVRSQMMKNQDKLIQSLLVAQANQKYKGSQLVTANDSEYNIIRKVYLKIGQGNFLN</sequence>
<dbReference type="PROSITE" id="PS51257">
    <property type="entry name" value="PROKAR_LIPOPROTEIN"/>
    <property type="match status" value="1"/>
</dbReference>